<evidence type="ECO:0000313" key="2">
    <source>
        <dbReference type="Proteomes" id="UP001151760"/>
    </source>
</evidence>
<proteinExistence type="predicted"/>
<sequence>VKLRAREYSQSGKGNLDLLSQNTAEQGQNQDQSGFHCMITKFIERVLSLNFSVITRGFDIKVCMLKGPEGQRASSSLSDQEEGFRLWSFQEFFSNHDWIPQLVHLFVDDTRWRDDE</sequence>
<comment type="caution">
    <text evidence="1">The sequence shown here is derived from an EMBL/GenBank/DDBJ whole genome shotgun (WGS) entry which is preliminary data.</text>
</comment>
<dbReference type="EMBL" id="BQNB010019039">
    <property type="protein sequence ID" value="GJT80957.1"/>
    <property type="molecule type" value="Genomic_DNA"/>
</dbReference>
<organism evidence="1 2">
    <name type="scientific">Tanacetum coccineum</name>
    <dbReference type="NCBI Taxonomy" id="301880"/>
    <lineage>
        <taxon>Eukaryota</taxon>
        <taxon>Viridiplantae</taxon>
        <taxon>Streptophyta</taxon>
        <taxon>Embryophyta</taxon>
        <taxon>Tracheophyta</taxon>
        <taxon>Spermatophyta</taxon>
        <taxon>Magnoliopsida</taxon>
        <taxon>eudicotyledons</taxon>
        <taxon>Gunneridae</taxon>
        <taxon>Pentapetalae</taxon>
        <taxon>asterids</taxon>
        <taxon>campanulids</taxon>
        <taxon>Asterales</taxon>
        <taxon>Asteraceae</taxon>
        <taxon>Asteroideae</taxon>
        <taxon>Anthemideae</taxon>
        <taxon>Anthemidinae</taxon>
        <taxon>Tanacetum</taxon>
    </lineage>
</organism>
<gene>
    <name evidence="1" type="ORF">Tco_1055299</name>
</gene>
<reference evidence="1" key="1">
    <citation type="journal article" date="2022" name="Int. J. Mol. Sci.">
        <title>Draft Genome of Tanacetum Coccineum: Genomic Comparison of Closely Related Tanacetum-Family Plants.</title>
        <authorList>
            <person name="Yamashiro T."/>
            <person name="Shiraishi A."/>
            <person name="Nakayama K."/>
            <person name="Satake H."/>
        </authorList>
    </citation>
    <scope>NUCLEOTIDE SEQUENCE</scope>
</reference>
<keyword evidence="2" id="KW-1185">Reference proteome</keyword>
<reference evidence="1" key="2">
    <citation type="submission" date="2022-01" db="EMBL/GenBank/DDBJ databases">
        <authorList>
            <person name="Yamashiro T."/>
            <person name="Shiraishi A."/>
            <person name="Satake H."/>
            <person name="Nakayama K."/>
        </authorList>
    </citation>
    <scope>NUCLEOTIDE SEQUENCE</scope>
</reference>
<feature type="non-terminal residue" evidence="1">
    <location>
        <position position="1"/>
    </location>
</feature>
<name>A0ABQ5GZ82_9ASTR</name>
<dbReference type="Proteomes" id="UP001151760">
    <property type="component" value="Unassembled WGS sequence"/>
</dbReference>
<evidence type="ECO:0000313" key="1">
    <source>
        <dbReference type="EMBL" id="GJT80957.1"/>
    </source>
</evidence>
<protein>
    <submittedName>
        <fullName evidence="1">Uncharacterized protein</fullName>
    </submittedName>
</protein>
<accession>A0ABQ5GZ82</accession>